<evidence type="ECO:0000259" key="2">
    <source>
        <dbReference type="Pfam" id="PF02481"/>
    </source>
</evidence>
<feature type="domain" description="DprA winged helix" evidence="3">
    <location>
        <begin position="300"/>
        <end position="359"/>
    </location>
</feature>
<dbReference type="EMBL" id="CP007139">
    <property type="protein sequence ID" value="AIE84392.1"/>
    <property type="molecule type" value="Genomic_DNA"/>
</dbReference>
<dbReference type="InterPro" id="IPR003488">
    <property type="entry name" value="DprA"/>
</dbReference>
<evidence type="ECO:0000256" key="1">
    <source>
        <dbReference type="ARBA" id="ARBA00006525"/>
    </source>
</evidence>
<dbReference type="Gene3D" id="1.10.10.10">
    <property type="entry name" value="Winged helix-like DNA-binding domain superfamily/Winged helix DNA-binding domain"/>
    <property type="match status" value="1"/>
</dbReference>
<dbReference type="Pfam" id="PF17782">
    <property type="entry name" value="WHD_DprA"/>
    <property type="match status" value="1"/>
</dbReference>
<dbReference type="GO" id="GO:0009294">
    <property type="term" value="P:DNA-mediated transformation"/>
    <property type="evidence" value="ECO:0007669"/>
    <property type="project" value="InterPro"/>
</dbReference>
<dbReference type="HOGENOM" id="CLU_029601_1_0_0"/>
<dbReference type="eggNOG" id="COG0758">
    <property type="taxonomic scope" value="Bacteria"/>
</dbReference>
<dbReference type="PANTHER" id="PTHR43022:SF1">
    <property type="entry name" value="PROTEIN SMF"/>
    <property type="match status" value="1"/>
</dbReference>
<proteinExistence type="inferred from homology"/>
<evidence type="ECO:0000313" key="4">
    <source>
        <dbReference type="EMBL" id="AIE84392.1"/>
    </source>
</evidence>
<organism evidence="4 5">
    <name type="scientific">Fimbriimonas ginsengisoli Gsoil 348</name>
    <dbReference type="NCBI Taxonomy" id="661478"/>
    <lineage>
        <taxon>Bacteria</taxon>
        <taxon>Bacillati</taxon>
        <taxon>Armatimonadota</taxon>
        <taxon>Fimbriimonadia</taxon>
        <taxon>Fimbriimonadales</taxon>
        <taxon>Fimbriimonadaceae</taxon>
        <taxon>Fimbriimonas</taxon>
    </lineage>
</organism>
<evidence type="ECO:0000313" key="5">
    <source>
        <dbReference type="Proteomes" id="UP000027982"/>
    </source>
</evidence>
<reference evidence="4 5" key="1">
    <citation type="journal article" date="2014" name="PLoS ONE">
        <title>The first complete genome sequence of the class fimbriimonadia in the phylum armatimonadetes.</title>
        <authorList>
            <person name="Hu Z.Y."/>
            <person name="Wang Y.Z."/>
            <person name="Im W.T."/>
            <person name="Wang S.Y."/>
            <person name="Zhao G.P."/>
            <person name="Zheng H.J."/>
            <person name="Quan Z.X."/>
        </authorList>
    </citation>
    <scope>NUCLEOTIDE SEQUENCE [LARGE SCALE GENOMIC DNA]</scope>
    <source>
        <strain evidence="4">Gsoil 348</strain>
    </source>
</reference>
<protein>
    <submittedName>
        <fullName evidence="4">Rossmann fold nucleotide-binding protein Smf possibly involved in DNA uptake</fullName>
    </submittedName>
</protein>
<keyword evidence="5" id="KW-1185">Reference proteome</keyword>
<dbReference type="Proteomes" id="UP000027982">
    <property type="component" value="Chromosome"/>
</dbReference>
<dbReference type="InterPro" id="IPR036388">
    <property type="entry name" value="WH-like_DNA-bd_sf"/>
</dbReference>
<dbReference type="STRING" id="661478.OP10G_1024"/>
<name>A0A068NLU7_FIMGI</name>
<dbReference type="KEGG" id="fgi:OP10G_1024"/>
<gene>
    <name evidence="4" type="ORF">OP10G_1024</name>
</gene>
<dbReference type="AlphaFoldDB" id="A0A068NLU7"/>
<dbReference type="PANTHER" id="PTHR43022">
    <property type="entry name" value="PROTEIN SMF"/>
    <property type="match status" value="1"/>
</dbReference>
<feature type="domain" description="Smf/DprA SLOG" evidence="2">
    <location>
        <begin position="88"/>
        <end position="294"/>
    </location>
</feature>
<dbReference type="NCBIfam" id="TIGR00732">
    <property type="entry name" value="dprA"/>
    <property type="match status" value="1"/>
</dbReference>
<dbReference type="Gene3D" id="3.40.50.450">
    <property type="match status" value="1"/>
</dbReference>
<dbReference type="SUPFAM" id="SSF102405">
    <property type="entry name" value="MCP/YpsA-like"/>
    <property type="match status" value="1"/>
</dbReference>
<accession>A0A068NLU7</accession>
<sequence length="364" mass="37551">MAAVSAAAALAVASLTAERSPAFWQALAATEASPVKSRALLGELGSLPLTEALPRLVGHSALSEAERRRVGFTYPQALERALEAGVRTLTERDFPEALAEAVGTPPILFIHGDEGCLHAPTVAIVGTRSASTYGRACAHKFAEALARAGVTVVSGGALGIDASAHRGALEAGGRTAAVLAGGVDHVYPAVHHGLFGAIRDQGCLISQFAVGSKPNDYRFIVRNSLVAALSSAVLVIEAPKRSGAIHTAQAAAELGREVFVVPANIDAMSFQGSFALIRDGATLVSHPVELLESLGIEPGAPPEEAAPASSQGERILSLLTSKPLAAERIVEQSGLSTAEVLSELTMLELEGRIVRDTGGYALKP</sequence>
<evidence type="ECO:0000259" key="3">
    <source>
        <dbReference type="Pfam" id="PF17782"/>
    </source>
</evidence>
<dbReference type="InterPro" id="IPR041614">
    <property type="entry name" value="DprA_WH"/>
</dbReference>
<comment type="similarity">
    <text evidence="1">Belongs to the DprA/Smf family.</text>
</comment>
<dbReference type="Pfam" id="PF02481">
    <property type="entry name" value="DNA_processg_A"/>
    <property type="match status" value="1"/>
</dbReference>
<dbReference type="InterPro" id="IPR057666">
    <property type="entry name" value="DrpA_SLOG"/>
</dbReference>